<evidence type="ECO:0000313" key="1">
    <source>
        <dbReference type="EMBL" id="NYJ76500.1"/>
    </source>
</evidence>
<reference evidence="1 2" key="1">
    <citation type="submission" date="2020-07" db="EMBL/GenBank/DDBJ databases">
        <title>Sequencing the genomes of 1000 actinobacteria strains.</title>
        <authorList>
            <person name="Klenk H.-P."/>
        </authorList>
    </citation>
    <scope>NUCLEOTIDE SEQUENCE [LARGE SCALE GENOMIC DNA]</scope>
    <source>
        <strain evidence="1 2">DSM 29531</strain>
    </source>
</reference>
<proteinExistence type="predicted"/>
<dbReference type="AlphaFoldDB" id="A0A853DPJ7"/>
<name>A0A853DPJ7_9MICO</name>
<keyword evidence="2" id="KW-1185">Reference proteome</keyword>
<evidence type="ECO:0000313" key="2">
    <source>
        <dbReference type="Proteomes" id="UP000571817"/>
    </source>
</evidence>
<dbReference type="Proteomes" id="UP000571817">
    <property type="component" value="Unassembled WGS sequence"/>
</dbReference>
<gene>
    <name evidence="1" type="ORF">HNR15_003518</name>
</gene>
<sequence length="77" mass="8593">MRVLTDPQGPFERCSQTHHEALPMWASATPPEEMFRYDAACEFEDVVRQRREIEQEAAAARVAGAVDQADQGEGVMA</sequence>
<accession>A0A853DPJ7</accession>
<comment type="caution">
    <text evidence="1">The sequence shown here is derived from an EMBL/GenBank/DDBJ whole genome shotgun (WGS) entry which is preliminary data.</text>
</comment>
<organism evidence="1 2">
    <name type="scientific">Allobranchiibius huperziae</name>
    <dbReference type="NCBI Taxonomy" id="1874116"/>
    <lineage>
        <taxon>Bacteria</taxon>
        <taxon>Bacillati</taxon>
        <taxon>Actinomycetota</taxon>
        <taxon>Actinomycetes</taxon>
        <taxon>Micrococcales</taxon>
        <taxon>Dermacoccaceae</taxon>
        <taxon>Allobranchiibius</taxon>
    </lineage>
</organism>
<protein>
    <submittedName>
        <fullName evidence="1">Uncharacterized protein</fullName>
    </submittedName>
</protein>
<dbReference type="EMBL" id="JACCFW010000002">
    <property type="protein sequence ID" value="NYJ76500.1"/>
    <property type="molecule type" value="Genomic_DNA"/>
</dbReference>